<proteinExistence type="predicted"/>
<evidence type="ECO:0000313" key="2">
    <source>
        <dbReference type="Proteomes" id="UP000315295"/>
    </source>
</evidence>
<dbReference type="EMBL" id="VIEB01000067">
    <property type="protein sequence ID" value="TQE08708.1"/>
    <property type="molecule type" value="Genomic_DNA"/>
</dbReference>
<keyword evidence="2" id="KW-1185">Reference proteome</keyword>
<organism evidence="1 2">
    <name type="scientific">Malus baccata</name>
    <name type="common">Siberian crab apple</name>
    <name type="synonym">Pyrus baccata</name>
    <dbReference type="NCBI Taxonomy" id="106549"/>
    <lineage>
        <taxon>Eukaryota</taxon>
        <taxon>Viridiplantae</taxon>
        <taxon>Streptophyta</taxon>
        <taxon>Embryophyta</taxon>
        <taxon>Tracheophyta</taxon>
        <taxon>Spermatophyta</taxon>
        <taxon>Magnoliopsida</taxon>
        <taxon>eudicotyledons</taxon>
        <taxon>Gunneridae</taxon>
        <taxon>Pentapetalae</taxon>
        <taxon>rosids</taxon>
        <taxon>fabids</taxon>
        <taxon>Rosales</taxon>
        <taxon>Rosaceae</taxon>
        <taxon>Amygdaloideae</taxon>
        <taxon>Maleae</taxon>
        <taxon>Malus</taxon>
    </lineage>
</organism>
<accession>A0A540NCE6</accession>
<gene>
    <name evidence="1" type="ORF">C1H46_005692</name>
</gene>
<sequence>MTILEELEEYMAALHKLKHSVDVRTNEMLSNVRTGPTGCNFSSLMTMDNTYTTYYG</sequence>
<name>A0A540NCE6_MALBA</name>
<dbReference type="Proteomes" id="UP000315295">
    <property type="component" value="Unassembled WGS sequence"/>
</dbReference>
<evidence type="ECO:0000313" key="1">
    <source>
        <dbReference type="EMBL" id="TQE08708.1"/>
    </source>
</evidence>
<comment type="caution">
    <text evidence="1">The sequence shown here is derived from an EMBL/GenBank/DDBJ whole genome shotgun (WGS) entry which is preliminary data.</text>
</comment>
<reference evidence="1 2" key="1">
    <citation type="journal article" date="2019" name="G3 (Bethesda)">
        <title>Sequencing of a Wild Apple (Malus baccata) Genome Unravels the Differences Between Cultivated and Wild Apple Species Regarding Disease Resistance and Cold Tolerance.</title>
        <authorList>
            <person name="Chen X."/>
        </authorList>
    </citation>
    <scope>NUCLEOTIDE SEQUENCE [LARGE SCALE GENOMIC DNA]</scope>
    <source>
        <strain evidence="2">cv. Shandingzi</strain>
        <tissue evidence="1">Leaves</tissue>
    </source>
</reference>
<protein>
    <submittedName>
        <fullName evidence="1">Uncharacterized protein</fullName>
    </submittedName>
</protein>
<dbReference type="AlphaFoldDB" id="A0A540NCE6"/>